<reference evidence="1" key="1">
    <citation type="submission" date="2020-03" db="EMBL/GenBank/DDBJ databases">
        <title>A transcriptome and proteome of the tick Rhipicephalus microplus shaped by the genetic composition of its hosts and developmental stage.</title>
        <authorList>
            <person name="Garcia G.R."/>
            <person name="Ribeiro J.M.C."/>
            <person name="Maruyama S.R."/>
            <person name="Gardinasse L.G."/>
            <person name="Nelson K."/>
            <person name="Ferreira B.R."/>
            <person name="Andrade T.G."/>
            <person name="Santos I.K.F.M."/>
        </authorList>
    </citation>
    <scope>NUCLEOTIDE SEQUENCE</scope>
    <source>
        <strain evidence="1">NSGR</strain>
        <tissue evidence="1">Salivary glands</tissue>
    </source>
</reference>
<accession>A0A6G5AG02</accession>
<evidence type="ECO:0000313" key="1">
    <source>
        <dbReference type="EMBL" id="NIE49925.1"/>
    </source>
</evidence>
<name>A0A6G5AG02_RHIMP</name>
<organism evidence="1">
    <name type="scientific">Rhipicephalus microplus</name>
    <name type="common">Cattle tick</name>
    <name type="synonym">Boophilus microplus</name>
    <dbReference type="NCBI Taxonomy" id="6941"/>
    <lineage>
        <taxon>Eukaryota</taxon>
        <taxon>Metazoa</taxon>
        <taxon>Ecdysozoa</taxon>
        <taxon>Arthropoda</taxon>
        <taxon>Chelicerata</taxon>
        <taxon>Arachnida</taxon>
        <taxon>Acari</taxon>
        <taxon>Parasitiformes</taxon>
        <taxon>Ixodida</taxon>
        <taxon>Ixodoidea</taxon>
        <taxon>Ixodidae</taxon>
        <taxon>Rhipicephalinae</taxon>
        <taxon>Rhipicephalus</taxon>
        <taxon>Boophilus</taxon>
    </lineage>
</organism>
<sequence length="115" mass="12759">MNRYVITGTFVPHTSRMRCWNRFHSTFCELILFIMKYTERVEGFCATQGLKHLHLGRSLQKYIWSSSVVGPSLHTTNAGPVRKTSSITSVSVGKAQGCCIQVNTSTRTLSSTGAT</sequence>
<dbReference type="AlphaFoldDB" id="A0A6G5AG02"/>
<protein>
    <submittedName>
        <fullName evidence="1">Uncharacterized protein</fullName>
    </submittedName>
</protein>
<proteinExistence type="predicted"/>
<dbReference type="EMBL" id="GIKN01007652">
    <property type="protein sequence ID" value="NIE49925.1"/>
    <property type="molecule type" value="Transcribed_RNA"/>
</dbReference>